<accession>A0A7C2M2J7</accession>
<reference evidence="1" key="1">
    <citation type="journal article" date="2020" name="mSystems">
        <title>Genome- and Community-Level Interaction Insights into Carbon Utilization and Element Cycling Functions of Hydrothermarchaeota in Hydrothermal Sediment.</title>
        <authorList>
            <person name="Zhou Z."/>
            <person name="Liu Y."/>
            <person name="Xu W."/>
            <person name="Pan J."/>
            <person name="Luo Z.H."/>
            <person name="Li M."/>
        </authorList>
    </citation>
    <scope>NUCLEOTIDE SEQUENCE [LARGE SCALE GENOMIC DNA]</scope>
    <source>
        <strain evidence="1">SpSt-1235</strain>
    </source>
</reference>
<dbReference type="EMBL" id="DSEE01000425">
    <property type="protein sequence ID" value="HER40723.1"/>
    <property type="molecule type" value="Genomic_DNA"/>
</dbReference>
<sequence length="113" mass="13933">MRIRRGDFFVPLKQKAAKYLMATLEPEAPDSFFNWNFFDSVLQQKEGFSPYVFEEIAREFLDDYPKIEEEFLQKKENDPEFAKNWYAQLEWIHKRSDHYEKSHLRYPIFRIDR</sequence>
<name>A0A7C2M2J7_9FLAO</name>
<comment type="caution">
    <text evidence="1">The sequence shown here is derived from an EMBL/GenBank/DDBJ whole genome shotgun (WGS) entry which is preliminary data.</text>
</comment>
<organism evidence="1">
    <name type="scientific">Salinimicrobium catena</name>
    <dbReference type="NCBI Taxonomy" id="390640"/>
    <lineage>
        <taxon>Bacteria</taxon>
        <taxon>Pseudomonadati</taxon>
        <taxon>Bacteroidota</taxon>
        <taxon>Flavobacteriia</taxon>
        <taxon>Flavobacteriales</taxon>
        <taxon>Flavobacteriaceae</taxon>
        <taxon>Salinimicrobium</taxon>
    </lineage>
</organism>
<protein>
    <submittedName>
        <fullName evidence="1">Uncharacterized protein</fullName>
    </submittedName>
</protein>
<dbReference type="Proteomes" id="UP000885753">
    <property type="component" value="Unassembled WGS sequence"/>
</dbReference>
<dbReference type="AlphaFoldDB" id="A0A7C2M2J7"/>
<gene>
    <name evidence="1" type="ORF">ENO10_05835</name>
</gene>
<proteinExistence type="predicted"/>
<evidence type="ECO:0000313" key="1">
    <source>
        <dbReference type="EMBL" id="HER40723.1"/>
    </source>
</evidence>